<reference evidence="2" key="1">
    <citation type="journal article" date="2019" name="Int. J. Syst. Evol. Microbiol.">
        <title>The Global Catalogue of Microorganisms (GCM) 10K type strain sequencing project: providing services to taxonomists for standard genome sequencing and annotation.</title>
        <authorList>
            <consortium name="The Broad Institute Genomics Platform"/>
            <consortium name="The Broad Institute Genome Sequencing Center for Infectious Disease"/>
            <person name="Wu L."/>
            <person name="Ma J."/>
        </authorList>
    </citation>
    <scope>NUCLEOTIDE SEQUENCE [LARGE SCALE GENOMIC DNA]</scope>
    <source>
        <strain evidence="2">IBRC-M 10703</strain>
    </source>
</reference>
<dbReference type="Proteomes" id="UP001595772">
    <property type="component" value="Unassembled WGS sequence"/>
</dbReference>
<organism evidence="1 2">
    <name type="scientific">Oceanobacillus longus</name>
    <dbReference type="NCBI Taxonomy" id="930120"/>
    <lineage>
        <taxon>Bacteria</taxon>
        <taxon>Bacillati</taxon>
        <taxon>Bacillota</taxon>
        <taxon>Bacilli</taxon>
        <taxon>Bacillales</taxon>
        <taxon>Bacillaceae</taxon>
        <taxon>Oceanobacillus</taxon>
    </lineage>
</organism>
<evidence type="ECO:0000313" key="1">
    <source>
        <dbReference type="EMBL" id="MFC4023671.1"/>
    </source>
</evidence>
<keyword evidence="2" id="KW-1185">Reference proteome</keyword>
<evidence type="ECO:0000313" key="2">
    <source>
        <dbReference type="Proteomes" id="UP001595772"/>
    </source>
</evidence>
<dbReference type="EMBL" id="JBHSAO010000006">
    <property type="protein sequence ID" value="MFC4023671.1"/>
    <property type="molecule type" value="Genomic_DNA"/>
</dbReference>
<protein>
    <submittedName>
        <fullName evidence="1">Tetraprenyl-beta-curcumene synthase family protein</fullName>
    </submittedName>
</protein>
<dbReference type="InterPro" id="IPR019712">
    <property type="entry name" value="YtpB-like"/>
</dbReference>
<proteinExistence type="predicted"/>
<name>A0ABV8H052_9BACI</name>
<gene>
    <name evidence="1" type="ORF">ACFOUV_07695</name>
</gene>
<dbReference type="RefSeq" id="WP_379496176.1">
    <property type="nucleotide sequence ID" value="NZ_JBHSAO010000006.1"/>
</dbReference>
<dbReference type="Pfam" id="PF10776">
    <property type="entry name" value="DUF2600"/>
    <property type="match status" value="1"/>
</dbReference>
<comment type="caution">
    <text evidence="1">The sequence shown here is derived from an EMBL/GenBank/DDBJ whole genome shotgun (WGS) entry which is preliminary data.</text>
</comment>
<sequence>MNRAPGNAISLLRSSFQKIFPMVDEEINYWRNRAEQIPNKELRSQAIASIDSKKFHCQGGGVYALLAGENAKTAIRFIVAYQTISDYLDNLCDRSTSLDPHDFRLLHLAMKDALTPDNKELKNYYRLRENQNDGGYLTELVGTCQQILEELDGYTTIIDQVWQLEEMYADLQVHKHVTVEERIPRLTSWYEENKEKVSELPWYEYAAAAGSTIGIYCLVSYTLGGKMDSNISQIIYNGYFPFMQGLHIMLDYYIDQQEDMEEGDLNFCNFYSDDHEMKERLIYFIKQSNKHVKQLPDRRFHELIVQGLVGLYLADEKLEQVRGSEEMCKALLKASGTTAKFINFTIKFYHKMENS</sequence>
<accession>A0ABV8H052</accession>